<gene>
    <name evidence="2" type="ORF">SK128_009006</name>
</gene>
<evidence type="ECO:0000313" key="3">
    <source>
        <dbReference type="Proteomes" id="UP001381693"/>
    </source>
</evidence>
<dbReference type="Gene3D" id="1.10.260.100">
    <property type="match status" value="2"/>
</dbReference>
<feature type="region of interest" description="Disordered" evidence="1">
    <location>
        <begin position="27"/>
        <end position="47"/>
    </location>
</feature>
<feature type="compositionally biased region" description="Basic and acidic residues" evidence="1">
    <location>
        <begin position="36"/>
        <end position="47"/>
    </location>
</feature>
<comment type="caution">
    <text evidence="2">The sequence shown here is derived from an EMBL/GenBank/DDBJ whole genome shotgun (WGS) entry which is preliminary data.</text>
</comment>
<reference evidence="2 3" key="1">
    <citation type="submission" date="2023-11" db="EMBL/GenBank/DDBJ databases">
        <title>Halocaridina rubra genome assembly.</title>
        <authorList>
            <person name="Smith C."/>
        </authorList>
    </citation>
    <scope>NUCLEOTIDE SEQUENCE [LARGE SCALE GENOMIC DNA]</scope>
    <source>
        <strain evidence="2">EP-1</strain>
        <tissue evidence="2">Whole</tissue>
    </source>
</reference>
<evidence type="ECO:0000313" key="2">
    <source>
        <dbReference type="EMBL" id="KAK7071161.1"/>
    </source>
</evidence>
<dbReference type="AlphaFoldDB" id="A0AAN8WRT4"/>
<organism evidence="2 3">
    <name type="scientific">Halocaridina rubra</name>
    <name type="common">Hawaiian red shrimp</name>
    <dbReference type="NCBI Taxonomy" id="373956"/>
    <lineage>
        <taxon>Eukaryota</taxon>
        <taxon>Metazoa</taxon>
        <taxon>Ecdysozoa</taxon>
        <taxon>Arthropoda</taxon>
        <taxon>Crustacea</taxon>
        <taxon>Multicrustacea</taxon>
        <taxon>Malacostraca</taxon>
        <taxon>Eumalacostraca</taxon>
        <taxon>Eucarida</taxon>
        <taxon>Decapoda</taxon>
        <taxon>Pleocyemata</taxon>
        <taxon>Caridea</taxon>
        <taxon>Atyoidea</taxon>
        <taxon>Atyidae</taxon>
        <taxon>Halocaridina</taxon>
    </lineage>
</organism>
<protein>
    <submittedName>
        <fullName evidence="2">Uncharacterized protein</fullName>
    </submittedName>
</protein>
<evidence type="ECO:0000256" key="1">
    <source>
        <dbReference type="SAM" id="MobiDB-lite"/>
    </source>
</evidence>
<accession>A0AAN8WRT4</accession>
<name>A0AAN8WRT4_HALRR</name>
<dbReference type="Proteomes" id="UP001381693">
    <property type="component" value="Unassembled WGS sequence"/>
</dbReference>
<sequence>MSEEIPPLEDVPDVLKKLQERTDKVLKEALSSNSEGEGKEIKDSEKKISSSFGGMKKGFLFSGSSANSSTAVKKIPVTHKKTKDDIPHIKANPAKSDLVLKEVQEAMIDANKSNDFQNELAKRLEGNSDVMDVLADPNWIPILDEFQRDPQGAMHKYKNNSKVKKTLLKLCDVLGDTFLHMDKSKKTEEELLCGDLMENPQVKEALLDPLVMKITSYMKEGANDKVQRCLQTVNPEQKRHIQTLVDFGLFSFSM</sequence>
<dbReference type="EMBL" id="JAXCGZ010015126">
    <property type="protein sequence ID" value="KAK7071161.1"/>
    <property type="molecule type" value="Genomic_DNA"/>
</dbReference>
<keyword evidence="3" id="KW-1185">Reference proteome</keyword>
<proteinExistence type="predicted"/>